<feature type="coiled-coil region" evidence="2">
    <location>
        <begin position="579"/>
        <end position="613"/>
    </location>
</feature>
<feature type="compositionally biased region" description="Low complexity" evidence="3">
    <location>
        <begin position="143"/>
        <end position="170"/>
    </location>
</feature>
<dbReference type="Pfam" id="PF01166">
    <property type="entry name" value="TSC22"/>
    <property type="match status" value="1"/>
</dbReference>
<feature type="region of interest" description="Disordered" evidence="3">
    <location>
        <begin position="622"/>
        <end position="667"/>
    </location>
</feature>
<evidence type="ECO:0000256" key="2">
    <source>
        <dbReference type="SAM" id="Coils"/>
    </source>
</evidence>
<feature type="region of interest" description="Disordered" evidence="3">
    <location>
        <begin position="356"/>
        <end position="397"/>
    </location>
</feature>
<feature type="compositionally biased region" description="Acidic residues" evidence="3">
    <location>
        <begin position="29"/>
        <end position="38"/>
    </location>
</feature>
<dbReference type="PANTHER" id="PTHR46894">
    <property type="entry name" value="TSC22 DOMAIN FAMILY PROTEIN 2"/>
    <property type="match status" value="1"/>
</dbReference>
<dbReference type="Proteomes" id="UP001356427">
    <property type="component" value="Unassembled WGS sequence"/>
</dbReference>
<accession>A0AAN8RBB7</accession>
<dbReference type="FunFam" id="1.20.5.490:FF:000002">
    <property type="entry name" value="TSC22 domain family, member 1"/>
    <property type="match status" value="1"/>
</dbReference>
<gene>
    <name evidence="4" type="ORF">J4Q44_G00097690</name>
</gene>
<name>A0AAN8RBB7_9TELE</name>
<evidence type="ECO:0008006" key="6">
    <source>
        <dbReference type="Google" id="ProtNLM"/>
    </source>
</evidence>
<feature type="compositionally biased region" description="Polar residues" evidence="3">
    <location>
        <begin position="379"/>
        <end position="390"/>
    </location>
</feature>
<dbReference type="InterPro" id="IPR000580">
    <property type="entry name" value="TSC22/Bun"/>
</dbReference>
<dbReference type="SUPFAM" id="SSF58026">
    <property type="entry name" value="Delta-sleep-inducing peptide immunoreactive peptide"/>
    <property type="match status" value="1"/>
</dbReference>
<dbReference type="InterPro" id="IPR047862">
    <property type="entry name" value="TSC22/BUN_CS"/>
</dbReference>
<comment type="caution">
    <text evidence="4">The sequence shown here is derived from an EMBL/GenBank/DDBJ whole genome shotgun (WGS) entry which is preliminary data.</text>
</comment>
<dbReference type="Gene3D" id="1.20.5.490">
    <property type="entry name" value="Single helix bin"/>
    <property type="match status" value="1"/>
</dbReference>
<evidence type="ECO:0000313" key="4">
    <source>
        <dbReference type="EMBL" id="KAK6320662.1"/>
    </source>
</evidence>
<feature type="compositionally biased region" description="Low complexity" evidence="3">
    <location>
        <begin position="356"/>
        <end position="371"/>
    </location>
</feature>
<dbReference type="AlphaFoldDB" id="A0AAN8RBB7"/>
<feature type="compositionally biased region" description="Polar residues" evidence="3">
    <location>
        <begin position="18"/>
        <end position="28"/>
    </location>
</feature>
<keyword evidence="2" id="KW-0175">Coiled coil</keyword>
<feature type="region of interest" description="Disordered" evidence="3">
    <location>
        <begin position="126"/>
        <end position="170"/>
    </location>
</feature>
<comment type="similarity">
    <text evidence="1">Belongs to the TSC-22/Dip/Bun family.</text>
</comment>
<feature type="compositionally biased region" description="Polar residues" evidence="3">
    <location>
        <begin position="657"/>
        <end position="667"/>
    </location>
</feature>
<proteinExistence type="inferred from homology"/>
<keyword evidence="5" id="KW-1185">Reference proteome</keyword>
<feature type="region of interest" description="Disordered" evidence="3">
    <location>
        <begin position="18"/>
        <end position="65"/>
    </location>
</feature>
<feature type="compositionally biased region" description="Polar residues" evidence="3">
    <location>
        <begin position="455"/>
        <end position="466"/>
    </location>
</feature>
<feature type="compositionally biased region" description="Polar residues" evidence="3">
    <location>
        <begin position="622"/>
        <end position="646"/>
    </location>
</feature>
<reference evidence="4 5" key="1">
    <citation type="submission" date="2021-04" db="EMBL/GenBank/DDBJ databases">
        <authorList>
            <person name="De Guttry C."/>
            <person name="Zahm M."/>
            <person name="Klopp C."/>
            <person name="Cabau C."/>
            <person name="Louis A."/>
            <person name="Berthelot C."/>
            <person name="Parey E."/>
            <person name="Roest Crollius H."/>
            <person name="Montfort J."/>
            <person name="Robinson-Rechavi M."/>
            <person name="Bucao C."/>
            <person name="Bouchez O."/>
            <person name="Gislard M."/>
            <person name="Lluch J."/>
            <person name="Milhes M."/>
            <person name="Lampietro C."/>
            <person name="Lopez Roques C."/>
            <person name="Donnadieu C."/>
            <person name="Braasch I."/>
            <person name="Desvignes T."/>
            <person name="Postlethwait J."/>
            <person name="Bobe J."/>
            <person name="Wedekind C."/>
            <person name="Guiguen Y."/>
        </authorList>
    </citation>
    <scope>NUCLEOTIDE SEQUENCE [LARGE SCALE GENOMIC DNA]</scope>
    <source>
        <strain evidence="4">Cs_M1</strain>
        <tissue evidence="4">Blood</tissue>
    </source>
</reference>
<protein>
    <recommendedName>
        <fullName evidence="6">TSC22 domain family protein 2</fullName>
    </recommendedName>
</protein>
<evidence type="ECO:0000313" key="5">
    <source>
        <dbReference type="Proteomes" id="UP001356427"/>
    </source>
</evidence>
<dbReference type="EMBL" id="JAGTTL010000007">
    <property type="protein sequence ID" value="KAK6320662.1"/>
    <property type="molecule type" value="Genomic_DNA"/>
</dbReference>
<feature type="compositionally biased region" description="Polar residues" evidence="3">
    <location>
        <begin position="126"/>
        <end position="142"/>
    </location>
</feature>
<feature type="region of interest" description="Disordered" evidence="3">
    <location>
        <begin position="455"/>
        <end position="524"/>
    </location>
</feature>
<organism evidence="4 5">
    <name type="scientific">Coregonus suidteri</name>
    <dbReference type="NCBI Taxonomy" id="861788"/>
    <lineage>
        <taxon>Eukaryota</taxon>
        <taxon>Metazoa</taxon>
        <taxon>Chordata</taxon>
        <taxon>Craniata</taxon>
        <taxon>Vertebrata</taxon>
        <taxon>Euteleostomi</taxon>
        <taxon>Actinopterygii</taxon>
        <taxon>Neopterygii</taxon>
        <taxon>Teleostei</taxon>
        <taxon>Protacanthopterygii</taxon>
        <taxon>Salmoniformes</taxon>
        <taxon>Salmonidae</taxon>
        <taxon>Coregoninae</taxon>
        <taxon>Coregonus</taxon>
    </lineage>
</organism>
<sequence length="667" mass="68948">MSKMPAKKKSCFQITSVTQAQVAASSITDDTESLDDPDESRTEDVSSEIFDVSRADPGVCDRSSSEETLNNVGEAEAAVMVLHLLQEGQPVAATGPFNGGHVFRSTGVSHVNPPFLGGSVPVPAVSQPSIPTSATQQPTTVNTGPAASVSPSVSQTPPAAAPSSSTTTSCSSRFRVIKLDHGTGEPFRRGRWTCTEFYERDSEGCSMSRTVDSIKHAVTTDHNADSGLGATGGTVVAPSTLSTQAQESAGDSGYYTFHHGHPPELQQQGYCSEPQTGSGASALQPTGYSATVSQSQVNVQPAVPQTLHPTGLNGVPQDGMLQKSPLMPLPTQAQQFAYSAHPSGMLPSQLDYRQQHLPPLQPQGSSPQTLPVASLSVGHPSSQGPSSGKTPQAGELAGSLHGGPLALAQGLLLQVASGAVMAPLLPGGALQQPVSHPQPSGGVGSASVVQNVPATVPSATNNTPGMPSQAPDTGGLPLAQVAHGETTAGAAGQGLPTASQGDDSRRRSDTLPQPNATPGKDVMRPFIPESLQLATPTVNSLFGIAIPMDGDEDGSSGASVVAIDNKIEQAMDLVKSHLMYAVREEVEVLKEQIKELYERNSQLERENAVLKSLANTDQLTQLSSTQISPAGSISPPQQLPPTNNTKPHLEGAAQALSLPQQPNVTSA</sequence>
<dbReference type="PROSITE" id="PS01289">
    <property type="entry name" value="TSC22"/>
    <property type="match status" value="1"/>
</dbReference>
<evidence type="ECO:0000256" key="3">
    <source>
        <dbReference type="SAM" id="MobiDB-lite"/>
    </source>
</evidence>
<dbReference type="PANTHER" id="PTHR46894:SF1">
    <property type="entry name" value="TSC22 DOMAIN FAMILY PROTEIN 2"/>
    <property type="match status" value="1"/>
</dbReference>
<evidence type="ECO:0000256" key="1">
    <source>
        <dbReference type="ARBA" id="ARBA00007908"/>
    </source>
</evidence>
<dbReference type="InterPro" id="IPR053049">
    <property type="entry name" value="TSC22_domain_protein_2"/>
</dbReference>
<dbReference type="GO" id="GO:0006357">
    <property type="term" value="P:regulation of transcription by RNA polymerase II"/>
    <property type="evidence" value="ECO:0007669"/>
    <property type="project" value="InterPro"/>
</dbReference>